<dbReference type="PROSITE" id="PS50977">
    <property type="entry name" value="HTH_TETR_2"/>
    <property type="match status" value="1"/>
</dbReference>
<dbReference type="AlphaFoldDB" id="A0A2S0MMZ4"/>
<name>A0A2S0MMZ4_9RHOB</name>
<evidence type="ECO:0000256" key="2">
    <source>
        <dbReference type="ARBA" id="ARBA00023125"/>
    </source>
</evidence>
<dbReference type="InterPro" id="IPR009057">
    <property type="entry name" value="Homeodomain-like_sf"/>
</dbReference>
<dbReference type="EMBL" id="CP027665">
    <property type="protein sequence ID" value="AVO37255.1"/>
    <property type="molecule type" value="Genomic_DNA"/>
</dbReference>
<dbReference type="GO" id="GO:0000976">
    <property type="term" value="F:transcription cis-regulatory region binding"/>
    <property type="evidence" value="ECO:0007669"/>
    <property type="project" value="TreeGrafter"/>
</dbReference>
<evidence type="ECO:0000259" key="5">
    <source>
        <dbReference type="PROSITE" id="PS50977"/>
    </source>
</evidence>
<dbReference type="InterPro" id="IPR039536">
    <property type="entry name" value="TetR_C_Proteobacteria"/>
</dbReference>
<dbReference type="Pfam" id="PF14246">
    <property type="entry name" value="TetR_C_7"/>
    <property type="match status" value="1"/>
</dbReference>
<dbReference type="InterPro" id="IPR023772">
    <property type="entry name" value="DNA-bd_HTH_TetR-type_CS"/>
</dbReference>
<dbReference type="GO" id="GO:0003700">
    <property type="term" value="F:DNA-binding transcription factor activity"/>
    <property type="evidence" value="ECO:0007669"/>
    <property type="project" value="TreeGrafter"/>
</dbReference>
<keyword evidence="2 4" id="KW-0238">DNA-binding</keyword>
<dbReference type="SUPFAM" id="SSF46689">
    <property type="entry name" value="Homeodomain-like"/>
    <property type="match status" value="1"/>
</dbReference>
<dbReference type="PANTHER" id="PTHR30055:SF146">
    <property type="entry name" value="HTH-TYPE TRANSCRIPTIONAL DUAL REGULATOR CECR"/>
    <property type="match status" value="1"/>
</dbReference>
<accession>A0A2S0MMZ4</accession>
<feature type="DNA-binding region" description="H-T-H motif" evidence="4">
    <location>
        <begin position="34"/>
        <end position="53"/>
    </location>
</feature>
<keyword evidence="7" id="KW-1185">Reference proteome</keyword>
<keyword evidence="3" id="KW-0804">Transcription</keyword>
<dbReference type="Gene3D" id="1.10.357.10">
    <property type="entry name" value="Tetracycline Repressor, domain 2"/>
    <property type="match status" value="1"/>
</dbReference>
<gene>
    <name evidence="6" type="ORF">C6Y53_05700</name>
</gene>
<dbReference type="PANTHER" id="PTHR30055">
    <property type="entry name" value="HTH-TYPE TRANSCRIPTIONAL REGULATOR RUTR"/>
    <property type="match status" value="1"/>
</dbReference>
<evidence type="ECO:0000256" key="4">
    <source>
        <dbReference type="PROSITE-ProRule" id="PRU00335"/>
    </source>
</evidence>
<dbReference type="InterPro" id="IPR050109">
    <property type="entry name" value="HTH-type_TetR-like_transc_reg"/>
</dbReference>
<dbReference type="FunFam" id="1.10.10.60:FF:000141">
    <property type="entry name" value="TetR family transcriptional regulator"/>
    <property type="match status" value="1"/>
</dbReference>
<keyword evidence="1" id="KW-0805">Transcription regulation</keyword>
<dbReference type="SUPFAM" id="SSF48498">
    <property type="entry name" value="Tetracyclin repressor-like, C-terminal domain"/>
    <property type="match status" value="1"/>
</dbReference>
<reference evidence="7" key="1">
    <citation type="submission" date="2018-03" db="EMBL/GenBank/DDBJ databases">
        <title>Genomic analysis of the strain SH-1 isolated from shrimp intestine.</title>
        <authorList>
            <person name="Kim Y.-S."/>
            <person name="Kim S.-E."/>
            <person name="Kim K.-H."/>
        </authorList>
    </citation>
    <scope>NUCLEOTIDE SEQUENCE [LARGE SCALE GENOMIC DNA]</scope>
    <source>
        <strain evidence="7">SH-1</strain>
    </source>
</reference>
<evidence type="ECO:0000256" key="1">
    <source>
        <dbReference type="ARBA" id="ARBA00023015"/>
    </source>
</evidence>
<evidence type="ECO:0000256" key="3">
    <source>
        <dbReference type="ARBA" id="ARBA00023163"/>
    </source>
</evidence>
<dbReference type="Proteomes" id="UP000237655">
    <property type="component" value="Chromosome"/>
</dbReference>
<dbReference type="KEGG" id="thas:C6Y53_05700"/>
<dbReference type="RefSeq" id="WP_106471567.1">
    <property type="nucleotide sequence ID" value="NZ_CP027665.1"/>
</dbReference>
<dbReference type="Gene3D" id="1.10.10.60">
    <property type="entry name" value="Homeodomain-like"/>
    <property type="match status" value="1"/>
</dbReference>
<protein>
    <submittedName>
        <fullName evidence="6">TetR/AcrR family transcriptional regulator</fullName>
    </submittedName>
</protein>
<dbReference type="InterPro" id="IPR036271">
    <property type="entry name" value="Tet_transcr_reg_TetR-rel_C_sf"/>
</dbReference>
<dbReference type="InterPro" id="IPR001647">
    <property type="entry name" value="HTH_TetR"/>
</dbReference>
<dbReference type="PROSITE" id="PS01081">
    <property type="entry name" value="HTH_TETR_1"/>
    <property type="match status" value="1"/>
</dbReference>
<organism evidence="6 7">
    <name type="scientific">Pukyongiella litopenaei</name>
    <dbReference type="NCBI Taxonomy" id="2605946"/>
    <lineage>
        <taxon>Bacteria</taxon>
        <taxon>Pseudomonadati</taxon>
        <taxon>Pseudomonadota</taxon>
        <taxon>Alphaproteobacteria</taxon>
        <taxon>Rhodobacterales</taxon>
        <taxon>Paracoccaceae</taxon>
        <taxon>Pukyongiella</taxon>
    </lineage>
</organism>
<dbReference type="Pfam" id="PF00440">
    <property type="entry name" value="TetR_N"/>
    <property type="match status" value="1"/>
</dbReference>
<evidence type="ECO:0000313" key="6">
    <source>
        <dbReference type="EMBL" id="AVO37255.1"/>
    </source>
</evidence>
<evidence type="ECO:0000313" key="7">
    <source>
        <dbReference type="Proteomes" id="UP000237655"/>
    </source>
</evidence>
<feature type="domain" description="HTH tetR-type" evidence="5">
    <location>
        <begin position="11"/>
        <end position="71"/>
    </location>
</feature>
<dbReference type="PRINTS" id="PR00455">
    <property type="entry name" value="HTHTETR"/>
</dbReference>
<proteinExistence type="predicted"/>
<sequence length="211" mass="23568">MGEASVLVRRGRKFDQVLEGARKVFLDTGFERASMDDVARAARVSKATLYSYFSDKRLLFTEVVRSECARQAETAAALVEVADCPRKVLRFAAEKIIEFYLSDFGLRVYRICLSESARFPELGRLFYDSGPTQVRDRLGDYLVLATARGELRVDDPGLAADQFGALCRAGLFARRAFNVDRDYCRIEADRVAASAVDMFMARYGAGARRAG</sequence>